<evidence type="ECO:0000256" key="1">
    <source>
        <dbReference type="SAM" id="MobiDB-lite"/>
    </source>
</evidence>
<reference evidence="3" key="1">
    <citation type="submission" date="2022-11" db="EMBL/GenBank/DDBJ databases">
        <title>Nonomuraea corallina sp. nov., a new species of the genus Nonomuraea isolated from sea side sediment in Thai sea.</title>
        <authorList>
            <person name="Ngamcharungchit C."/>
            <person name="Matsumoto A."/>
            <person name="Suriyachadkun C."/>
            <person name="Panbangred W."/>
            <person name="Inahashi Y."/>
            <person name="Intra B."/>
        </authorList>
    </citation>
    <scope>NUCLEOTIDE SEQUENCE</scope>
    <source>
        <strain evidence="3">MCN248</strain>
    </source>
</reference>
<keyword evidence="3" id="KW-0378">Hydrolase</keyword>
<sequence>MSTRLITRGDVTLWSEDFGDPAGSPMLLVAGGNLSAMSWPDEFVALLAGDGFHVIRYDHRDTGRSTRCDFQSRPYGYDELVLDALAVLDGWEVAAAHVVGMSLGHTIGQLLAVDHPGRLLSLTVMLGGALDVDFDAAIESAANGSSTGDGLPPPTERFLKVIALMSEPVDGPEGELERRVEKWRLLNGTGVPFDADEFRRRELRAVAHAGTFQEPITHHLIPQPPVSRGAELARVTVPTLAIQAGHDPAAPPPHARHVAELIPGARVLDIPEMGHALAAAVHRPLASAIGEHARHARHADRPAVKEGASP</sequence>
<protein>
    <submittedName>
        <fullName evidence="3">Alpha/beta fold hydrolase</fullName>
    </submittedName>
</protein>
<proteinExistence type="predicted"/>
<comment type="caution">
    <text evidence="3">The sequence shown here is derived from an EMBL/GenBank/DDBJ whole genome shotgun (WGS) entry which is preliminary data.</text>
</comment>
<dbReference type="GO" id="GO:0016787">
    <property type="term" value="F:hydrolase activity"/>
    <property type="evidence" value="ECO:0007669"/>
    <property type="project" value="UniProtKB-KW"/>
</dbReference>
<dbReference type="PANTHER" id="PTHR43433">
    <property type="entry name" value="HYDROLASE, ALPHA/BETA FOLD FAMILY PROTEIN"/>
    <property type="match status" value="1"/>
</dbReference>
<organism evidence="3 4">
    <name type="scientific">Nonomuraea corallina</name>
    <dbReference type="NCBI Taxonomy" id="2989783"/>
    <lineage>
        <taxon>Bacteria</taxon>
        <taxon>Bacillati</taxon>
        <taxon>Actinomycetota</taxon>
        <taxon>Actinomycetes</taxon>
        <taxon>Streptosporangiales</taxon>
        <taxon>Streptosporangiaceae</taxon>
        <taxon>Nonomuraea</taxon>
    </lineage>
</organism>
<dbReference type="InterPro" id="IPR050471">
    <property type="entry name" value="AB_hydrolase"/>
</dbReference>
<dbReference type="InterPro" id="IPR029058">
    <property type="entry name" value="AB_hydrolase_fold"/>
</dbReference>
<keyword evidence="4" id="KW-1185">Reference proteome</keyword>
<gene>
    <name evidence="3" type="ORF">OUY22_05050</name>
</gene>
<dbReference type="Pfam" id="PF00561">
    <property type="entry name" value="Abhydrolase_1"/>
    <property type="match status" value="1"/>
</dbReference>
<dbReference type="InterPro" id="IPR000073">
    <property type="entry name" value="AB_hydrolase_1"/>
</dbReference>
<dbReference type="Gene3D" id="3.40.50.1820">
    <property type="entry name" value="alpha/beta hydrolase"/>
    <property type="match status" value="1"/>
</dbReference>
<dbReference type="PANTHER" id="PTHR43433:SF5">
    <property type="entry name" value="AB HYDROLASE-1 DOMAIN-CONTAINING PROTEIN"/>
    <property type="match status" value="1"/>
</dbReference>
<feature type="domain" description="AB hydrolase-1" evidence="2">
    <location>
        <begin position="25"/>
        <end position="276"/>
    </location>
</feature>
<name>A0ABT4S6E1_9ACTN</name>
<feature type="region of interest" description="Disordered" evidence="1">
    <location>
        <begin position="291"/>
        <end position="310"/>
    </location>
</feature>
<dbReference type="Proteomes" id="UP001144036">
    <property type="component" value="Unassembled WGS sequence"/>
</dbReference>
<evidence type="ECO:0000313" key="4">
    <source>
        <dbReference type="Proteomes" id="UP001144036"/>
    </source>
</evidence>
<dbReference type="EMBL" id="JAPNNL010000011">
    <property type="protein sequence ID" value="MDA0632776.1"/>
    <property type="molecule type" value="Genomic_DNA"/>
</dbReference>
<dbReference type="RefSeq" id="WP_270153563.1">
    <property type="nucleotide sequence ID" value="NZ_JAPNNL010000011.1"/>
</dbReference>
<evidence type="ECO:0000313" key="3">
    <source>
        <dbReference type="EMBL" id="MDA0632776.1"/>
    </source>
</evidence>
<dbReference type="SUPFAM" id="SSF53474">
    <property type="entry name" value="alpha/beta-Hydrolases"/>
    <property type="match status" value="1"/>
</dbReference>
<accession>A0ABT4S6E1</accession>
<evidence type="ECO:0000259" key="2">
    <source>
        <dbReference type="Pfam" id="PF00561"/>
    </source>
</evidence>